<keyword evidence="4" id="KW-1185">Reference proteome</keyword>
<keyword evidence="1" id="KW-1133">Transmembrane helix</keyword>
<dbReference type="Proteomes" id="UP001597419">
    <property type="component" value="Unassembled WGS sequence"/>
</dbReference>
<dbReference type="Pfam" id="PF00487">
    <property type="entry name" value="FA_desaturase"/>
    <property type="match status" value="1"/>
</dbReference>
<sequence length="332" mass="37709">MKKVNVGSPPGKTLGTAMFWGAACALMAAPLLPWWICLMLALCAFEVVIYATHEALHIETNGDSSPGLYAPRVIATVGMSFQLQNIEILRLAHLFHHRMGRYGDGWAPDVSIGKATFAQRARYYASLTFLPAVAWQVACLIRPVLPLSAQPYLTHIGYKMRVSLRFMLAWCLVVSYVVYFTYFGGVWTFLAYWVCLCFMWSIQQNIAHYGLTGVDPVTDRVCAHTYYLPRPFSWITYGSTAHFLHHANMQIGAIDLYSTDELKKVEDHLGLTVVPKYGLWPYLGDILRQFRGPVEVSKLTLDWVSRVDRQSKESVVGVYDYRRGRTYVRKES</sequence>
<dbReference type="EMBL" id="JBHUKU010000009">
    <property type="protein sequence ID" value="MFD2460554.1"/>
    <property type="molecule type" value="Genomic_DNA"/>
</dbReference>
<keyword evidence="1" id="KW-0812">Transmembrane</keyword>
<evidence type="ECO:0000313" key="4">
    <source>
        <dbReference type="Proteomes" id="UP001597419"/>
    </source>
</evidence>
<proteinExistence type="predicted"/>
<dbReference type="RefSeq" id="WP_345393692.1">
    <property type="nucleotide sequence ID" value="NZ_BAABHG010000006.1"/>
</dbReference>
<feature type="domain" description="Fatty acid desaturase" evidence="2">
    <location>
        <begin position="31"/>
        <end position="251"/>
    </location>
</feature>
<organism evidence="3 4">
    <name type="scientific">Amycolatopsis samaneae</name>
    <dbReference type="NCBI Taxonomy" id="664691"/>
    <lineage>
        <taxon>Bacteria</taxon>
        <taxon>Bacillati</taxon>
        <taxon>Actinomycetota</taxon>
        <taxon>Actinomycetes</taxon>
        <taxon>Pseudonocardiales</taxon>
        <taxon>Pseudonocardiaceae</taxon>
        <taxon>Amycolatopsis</taxon>
    </lineage>
</organism>
<protein>
    <submittedName>
        <fullName evidence="3">Fatty acid desaturase</fullName>
    </submittedName>
</protein>
<comment type="caution">
    <text evidence="3">The sequence shown here is derived from an EMBL/GenBank/DDBJ whole genome shotgun (WGS) entry which is preliminary data.</text>
</comment>
<evidence type="ECO:0000259" key="2">
    <source>
        <dbReference type="Pfam" id="PF00487"/>
    </source>
</evidence>
<dbReference type="PROSITE" id="PS51257">
    <property type="entry name" value="PROKAR_LIPOPROTEIN"/>
    <property type="match status" value="1"/>
</dbReference>
<accession>A0ABW5GI96</accession>
<gene>
    <name evidence="3" type="ORF">ACFSYJ_18240</name>
</gene>
<evidence type="ECO:0000313" key="3">
    <source>
        <dbReference type="EMBL" id="MFD2460554.1"/>
    </source>
</evidence>
<evidence type="ECO:0000256" key="1">
    <source>
        <dbReference type="SAM" id="Phobius"/>
    </source>
</evidence>
<name>A0ABW5GI96_9PSEU</name>
<dbReference type="InterPro" id="IPR005804">
    <property type="entry name" value="FA_desaturase_dom"/>
</dbReference>
<keyword evidence="1" id="KW-0472">Membrane</keyword>
<reference evidence="4" key="1">
    <citation type="journal article" date="2019" name="Int. J. Syst. Evol. Microbiol.">
        <title>The Global Catalogue of Microorganisms (GCM) 10K type strain sequencing project: providing services to taxonomists for standard genome sequencing and annotation.</title>
        <authorList>
            <consortium name="The Broad Institute Genomics Platform"/>
            <consortium name="The Broad Institute Genome Sequencing Center for Infectious Disease"/>
            <person name="Wu L."/>
            <person name="Ma J."/>
        </authorList>
    </citation>
    <scope>NUCLEOTIDE SEQUENCE [LARGE SCALE GENOMIC DNA]</scope>
    <source>
        <strain evidence="4">CGMCC 4.7643</strain>
    </source>
</reference>
<feature type="transmembrane region" description="Helical" evidence="1">
    <location>
        <begin position="20"/>
        <end position="45"/>
    </location>
</feature>